<keyword evidence="4 5" id="KW-0472">Membrane</keyword>
<evidence type="ECO:0000256" key="5">
    <source>
        <dbReference type="SAM" id="Phobius"/>
    </source>
</evidence>
<dbReference type="Gene3D" id="1.20.1250.20">
    <property type="entry name" value="MFS general substrate transporter like domains"/>
    <property type="match status" value="1"/>
</dbReference>
<feature type="domain" description="Major facilitator superfamily (MFS) profile" evidence="6">
    <location>
        <begin position="10"/>
        <end position="471"/>
    </location>
</feature>
<keyword evidence="8" id="KW-1185">Reference proteome</keyword>
<dbReference type="Proteomes" id="UP001501411">
    <property type="component" value="Unassembled WGS sequence"/>
</dbReference>
<dbReference type="Gene3D" id="1.20.1720.10">
    <property type="entry name" value="Multidrug resistance protein D"/>
    <property type="match status" value="1"/>
</dbReference>
<evidence type="ECO:0000256" key="3">
    <source>
        <dbReference type="ARBA" id="ARBA00022989"/>
    </source>
</evidence>
<evidence type="ECO:0000256" key="4">
    <source>
        <dbReference type="ARBA" id="ARBA00023136"/>
    </source>
</evidence>
<dbReference type="SUPFAM" id="SSF103473">
    <property type="entry name" value="MFS general substrate transporter"/>
    <property type="match status" value="1"/>
</dbReference>
<dbReference type="InterPro" id="IPR011701">
    <property type="entry name" value="MFS"/>
</dbReference>
<feature type="transmembrane region" description="Helical" evidence="5">
    <location>
        <begin position="165"/>
        <end position="186"/>
    </location>
</feature>
<reference evidence="8" key="1">
    <citation type="journal article" date="2019" name="Int. J. Syst. Evol. Microbiol.">
        <title>The Global Catalogue of Microorganisms (GCM) 10K type strain sequencing project: providing services to taxonomists for standard genome sequencing and annotation.</title>
        <authorList>
            <consortium name="The Broad Institute Genomics Platform"/>
            <consortium name="The Broad Institute Genome Sequencing Center for Infectious Disease"/>
            <person name="Wu L."/>
            <person name="Ma J."/>
        </authorList>
    </citation>
    <scope>NUCLEOTIDE SEQUENCE [LARGE SCALE GENOMIC DNA]</scope>
    <source>
        <strain evidence="8">JCM 18200</strain>
    </source>
</reference>
<comment type="caution">
    <text evidence="7">The sequence shown here is derived from an EMBL/GenBank/DDBJ whole genome shotgun (WGS) entry which is preliminary data.</text>
</comment>
<feature type="transmembrane region" description="Helical" evidence="5">
    <location>
        <begin position="406"/>
        <end position="429"/>
    </location>
</feature>
<dbReference type="PANTHER" id="PTHR42718">
    <property type="entry name" value="MAJOR FACILITATOR SUPERFAMILY MULTIDRUG TRANSPORTER MFSC"/>
    <property type="match status" value="1"/>
</dbReference>
<feature type="transmembrane region" description="Helical" evidence="5">
    <location>
        <begin position="104"/>
        <end position="123"/>
    </location>
</feature>
<feature type="transmembrane region" description="Helical" evidence="5">
    <location>
        <begin position="371"/>
        <end position="394"/>
    </location>
</feature>
<evidence type="ECO:0000256" key="2">
    <source>
        <dbReference type="ARBA" id="ARBA00022692"/>
    </source>
</evidence>
<accession>A0ABP9AQF7</accession>
<keyword evidence="3 5" id="KW-1133">Transmembrane helix</keyword>
<dbReference type="EMBL" id="BAABIQ010000005">
    <property type="protein sequence ID" value="GAA4784490.1"/>
    <property type="molecule type" value="Genomic_DNA"/>
</dbReference>
<feature type="transmembrane region" description="Helical" evidence="5">
    <location>
        <begin position="343"/>
        <end position="365"/>
    </location>
</feature>
<feature type="transmembrane region" description="Helical" evidence="5">
    <location>
        <begin position="46"/>
        <end position="64"/>
    </location>
</feature>
<dbReference type="InterPro" id="IPR036259">
    <property type="entry name" value="MFS_trans_sf"/>
</dbReference>
<sequence>MNNIRYKWFLLFIVSSAIFLSVIDLFIVNVAIPAIKEGIQGSDGDIQLVIVLYVIGYASFLVMGGRAGDYFGKKRVFIVGILIFTIASCACGFAQNAWQLNVSRLIQGMSAAFMVPQGIAFIPQIFTDIKEREKALGIYGSIAGTASVIGQFLGGVLPDTHWFIAGWRLIFLINLPIGLLASWLAYRFLHQDHHINLEKEAKKSSFNSAGVILLMLALITFIYPLIQGRELNWPKWTIFLLALSIPLFLAFIWNQRSCLSLGKEPLINFNLFKNRYFTIGLCAAVFYYMVQDSYFLINAMHLQNGLHMNSSITGIYFVFQGLGYVVASFLAIKLVIRFGKWVLIGGLSLMIASLLLHIFVLRIGYVQTGLVLPILFVYGLGCGSVLPTMFTISLKGIAPNSAGAASGLYLTVQQISIALGVGIIGGIFFSTLGYDVSEASYEKAYGTTTLTNMALLGLVALICFQFPLRRS</sequence>
<dbReference type="Pfam" id="PF07690">
    <property type="entry name" value="MFS_1"/>
    <property type="match status" value="1"/>
</dbReference>
<dbReference type="CDD" id="cd17321">
    <property type="entry name" value="MFS_MMR_MDR_like"/>
    <property type="match status" value="1"/>
</dbReference>
<gene>
    <name evidence="7" type="ORF">GCM10023231_10260</name>
</gene>
<dbReference type="PROSITE" id="PS50850">
    <property type="entry name" value="MFS"/>
    <property type="match status" value="1"/>
</dbReference>
<feature type="transmembrane region" description="Helical" evidence="5">
    <location>
        <begin position="9"/>
        <end position="34"/>
    </location>
</feature>
<evidence type="ECO:0000256" key="1">
    <source>
        <dbReference type="ARBA" id="ARBA00004141"/>
    </source>
</evidence>
<dbReference type="RefSeq" id="WP_345230649.1">
    <property type="nucleotide sequence ID" value="NZ_BAABIQ010000005.1"/>
</dbReference>
<organism evidence="7 8">
    <name type="scientific">Olivibacter ginsenosidimutans</name>
    <dbReference type="NCBI Taxonomy" id="1176537"/>
    <lineage>
        <taxon>Bacteria</taxon>
        <taxon>Pseudomonadati</taxon>
        <taxon>Bacteroidota</taxon>
        <taxon>Sphingobacteriia</taxon>
        <taxon>Sphingobacteriales</taxon>
        <taxon>Sphingobacteriaceae</taxon>
        <taxon>Olivibacter</taxon>
    </lineage>
</organism>
<dbReference type="InterPro" id="IPR020846">
    <property type="entry name" value="MFS_dom"/>
</dbReference>
<feature type="transmembrane region" description="Helical" evidence="5">
    <location>
        <begin position="317"/>
        <end position="336"/>
    </location>
</feature>
<evidence type="ECO:0000259" key="6">
    <source>
        <dbReference type="PROSITE" id="PS50850"/>
    </source>
</evidence>
<protein>
    <submittedName>
        <fullName evidence="7">MFS transporter</fullName>
    </submittedName>
</protein>
<feature type="transmembrane region" description="Helical" evidence="5">
    <location>
        <begin position="276"/>
        <end position="297"/>
    </location>
</feature>
<dbReference type="PANTHER" id="PTHR42718:SF39">
    <property type="entry name" value="ACTINORHODIN TRANSPORTER-RELATED"/>
    <property type="match status" value="1"/>
</dbReference>
<dbReference type="PRINTS" id="PR01036">
    <property type="entry name" value="TCRTETB"/>
</dbReference>
<feature type="transmembrane region" description="Helical" evidence="5">
    <location>
        <begin position="135"/>
        <end position="153"/>
    </location>
</feature>
<feature type="transmembrane region" description="Helical" evidence="5">
    <location>
        <begin position="238"/>
        <end position="255"/>
    </location>
</feature>
<feature type="transmembrane region" description="Helical" evidence="5">
    <location>
        <begin position="76"/>
        <end position="98"/>
    </location>
</feature>
<keyword evidence="2 5" id="KW-0812">Transmembrane</keyword>
<name>A0ABP9AQF7_9SPHI</name>
<evidence type="ECO:0000313" key="7">
    <source>
        <dbReference type="EMBL" id="GAA4784490.1"/>
    </source>
</evidence>
<feature type="transmembrane region" description="Helical" evidence="5">
    <location>
        <begin position="449"/>
        <end position="468"/>
    </location>
</feature>
<comment type="subcellular location">
    <subcellularLocation>
        <location evidence="1">Membrane</location>
        <topology evidence="1">Multi-pass membrane protein</topology>
    </subcellularLocation>
</comment>
<proteinExistence type="predicted"/>
<evidence type="ECO:0000313" key="8">
    <source>
        <dbReference type="Proteomes" id="UP001501411"/>
    </source>
</evidence>
<feature type="transmembrane region" description="Helical" evidence="5">
    <location>
        <begin position="206"/>
        <end position="226"/>
    </location>
</feature>